<sequence>MEFFPLLELPEEIQAVVVERAARNSIQDLYGLKAHRRGR</sequence>
<protein>
    <submittedName>
        <fullName evidence="1">Uncharacterized protein</fullName>
    </submittedName>
</protein>
<gene>
    <name evidence="1" type="ORF">BRAA01T02692Z</name>
</gene>
<proteinExistence type="predicted"/>
<dbReference type="AlphaFoldDB" id="A0A3P5ZUW4"/>
<name>A0A3P5ZUW4_BRACM</name>
<organism evidence="1">
    <name type="scientific">Brassica campestris</name>
    <name type="common">Field mustard</name>
    <dbReference type="NCBI Taxonomy" id="3711"/>
    <lineage>
        <taxon>Eukaryota</taxon>
        <taxon>Viridiplantae</taxon>
        <taxon>Streptophyta</taxon>
        <taxon>Embryophyta</taxon>
        <taxon>Tracheophyta</taxon>
        <taxon>Spermatophyta</taxon>
        <taxon>Magnoliopsida</taxon>
        <taxon>eudicotyledons</taxon>
        <taxon>Gunneridae</taxon>
        <taxon>Pentapetalae</taxon>
        <taxon>rosids</taxon>
        <taxon>malvids</taxon>
        <taxon>Brassicales</taxon>
        <taxon>Brassicaceae</taxon>
        <taxon>Brassiceae</taxon>
        <taxon>Brassica</taxon>
    </lineage>
</organism>
<accession>A0A3P5ZUW4</accession>
<reference evidence="1" key="1">
    <citation type="submission" date="2018-11" db="EMBL/GenBank/DDBJ databases">
        <authorList>
            <consortium name="Genoscope - CEA"/>
            <person name="William W."/>
        </authorList>
    </citation>
    <scope>NUCLEOTIDE SEQUENCE</scope>
</reference>
<dbReference type="EMBL" id="LR031571">
    <property type="protein sequence ID" value="VDC76190.1"/>
    <property type="molecule type" value="Genomic_DNA"/>
</dbReference>
<evidence type="ECO:0000313" key="1">
    <source>
        <dbReference type="EMBL" id="VDC76190.1"/>
    </source>
</evidence>